<sequence length="117" mass="13486">MEFCEVCDNMLYLSNVEDEMSLIHLCKKCGFQRKSSEGTTLVSSLSFSKQAPYTSAVNQYTKLDPTLPRIQGMPCPKPECENHKLARDIIYIRYDNVDLKYAYLCPICDTVWKTDKN</sequence>
<evidence type="ECO:0008006" key="2">
    <source>
        <dbReference type="Google" id="ProtNLM"/>
    </source>
</evidence>
<organism evidence="1">
    <name type="scientific">viral metagenome</name>
    <dbReference type="NCBI Taxonomy" id="1070528"/>
    <lineage>
        <taxon>unclassified sequences</taxon>
        <taxon>metagenomes</taxon>
        <taxon>organismal metagenomes</taxon>
    </lineage>
</organism>
<accession>A0A6C0AHU6</accession>
<protein>
    <recommendedName>
        <fullName evidence="2">DNA-directed RNA polymerase M/15kDa subunit domain-containing protein</fullName>
    </recommendedName>
</protein>
<dbReference type="SUPFAM" id="SSF57783">
    <property type="entry name" value="Zinc beta-ribbon"/>
    <property type="match status" value="2"/>
</dbReference>
<evidence type="ECO:0000313" key="1">
    <source>
        <dbReference type="EMBL" id="QHS79226.1"/>
    </source>
</evidence>
<dbReference type="AlphaFoldDB" id="A0A6C0AHU6"/>
<reference evidence="1" key="1">
    <citation type="journal article" date="2020" name="Nature">
        <title>Giant virus diversity and host interactions through global metagenomics.</title>
        <authorList>
            <person name="Schulz F."/>
            <person name="Roux S."/>
            <person name="Paez-Espino D."/>
            <person name="Jungbluth S."/>
            <person name="Walsh D.A."/>
            <person name="Denef V.J."/>
            <person name="McMahon K.D."/>
            <person name="Konstantinidis K.T."/>
            <person name="Eloe-Fadrosh E.A."/>
            <person name="Kyrpides N.C."/>
            <person name="Woyke T."/>
        </authorList>
    </citation>
    <scope>NUCLEOTIDE SEQUENCE</scope>
    <source>
        <strain evidence="1">GVMAG-S-1035118-87</strain>
    </source>
</reference>
<proteinExistence type="predicted"/>
<dbReference type="EMBL" id="MN740626">
    <property type="protein sequence ID" value="QHS79226.1"/>
    <property type="molecule type" value="Genomic_DNA"/>
</dbReference>
<dbReference type="Gene3D" id="2.20.25.10">
    <property type="match status" value="2"/>
</dbReference>
<name>A0A6C0AHU6_9ZZZZ</name>